<dbReference type="InterPro" id="IPR036374">
    <property type="entry name" value="OxRdtase_Mopterin-bd_sf"/>
</dbReference>
<dbReference type="Proteomes" id="UP000184330">
    <property type="component" value="Unassembled WGS sequence"/>
</dbReference>
<dbReference type="OrthoDB" id="10051395at2759"/>
<dbReference type="PANTHER" id="PTHR19372:SF7">
    <property type="entry name" value="SULFITE OXIDASE, MITOCHONDRIAL"/>
    <property type="match status" value="1"/>
</dbReference>
<dbReference type="EMBL" id="FJOG01000012">
    <property type="protein sequence ID" value="CZR58588.1"/>
    <property type="molecule type" value="Genomic_DNA"/>
</dbReference>
<dbReference type="InterPro" id="IPR008335">
    <property type="entry name" value="Mopterin_OxRdtase_euk"/>
</dbReference>
<evidence type="ECO:0000259" key="1">
    <source>
        <dbReference type="Pfam" id="PF00174"/>
    </source>
</evidence>
<keyword evidence="3" id="KW-1185">Reference proteome</keyword>
<evidence type="ECO:0000313" key="2">
    <source>
        <dbReference type="EMBL" id="CZR58588.1"/>
    </source>
</evidence>
<dbReference type="GO" id="GO:0020037">
    <property type="term" value="F:heme binding"/>
    <property type="evidence" value="ECO:0007669"/>
    <property type="project" value="TreeGrafter"/>
</dbReference>
<dbReference type="SUPFAM" id="SSF56524">
    <property type="entry name" value="Oxidoreductase molybdopterin-binding domain"/>
    <property type="match status" value="1"/>
</dbReference>
<dbReference type="InterPro" id="IPR000572">
    <property type="entry name" value="OxRdtase_Mopterin-bd_dom"/>
</dbReference>
<protein>
    <submittedName>
        <fullName evidence="2">Related to sulfite oxidase and related enzymes</fullName>
    </submittedName>
</protein>
<dbReference type="InterPro" id="IPR014756">
    <property type="entry name" value="Ig_E-set"/>
</dbReference>
<gene>
    <name evidence="2" type="ORF">PAC_08480</name>
</gene>
<name>A0A1L7X0P8_9HELO</name>
<evidence type="ECO:0000313" key="3">
    <source>
        <dbReference type="Proteomes" id="UP000184330"/>
    </source>
</evidence>
<dbReference type="Gene3D" id="2.60.40.650">
    <property type="match status" value="1"/>
</dbReference>
<reference evidence="2 3" key="1">
    <citation type="submission" date="2016-03" db="EMBL/GenBank/DDBJ databases">
        <authorList>
            <person name="Ploux O."/>
        </authorList>
    </citation>
    <scope>NUCLEOTIDE SEQUENCE [LARGE SCALE GENOMIC DNA]</scope>
    <source>
        <strain evidence="2 3">UAMH 11012</strain>
    </source>
</reference>
<dbReference type="PANTHER" id="PTHR19372">
    <property type="entry name" value="SULFITE REDUCTASE"/>
    <property type="match status" value="1"/>
</dbReference>
<feature type="domain" description="Oxidoreductase molybdopterin-binding" evidence="1">
    <location>
        <begin position="65"/>
        <end position="224"/>
    </location>
</feature>
<dbReference type="Pfam" id="PF00174">
    <property type="entry name" value="Oxidored_molyb"/>
    <property type="match status" value="1"/>
</dbReference>
<dbReference type="GO" id="GO:0006790">
    <property type="term" value="P:sulfur compound metabolic process"/>
    <property type="evidence" value="ECO:0007669"/>
    <property type="project" value="TreeGrafter"/>
</dbReference>
<dbReference type="GO" id="GO:0005739">
    <property type="term" value="C:mitochondrion"/>
    <property type="evidence" value="ECO:0007669"/>
    <property type="project" value="TreeGrafter"/>
</dbReference>
<proteinExistence type="predicted"/>
<dbReference type="Gene3D" id="3.90.420.10">
    <property type="entry name" value="Oxidoreductase, molybdopterin-binding domain"/>
    <property type="match status" value="1"/>
</dbReference>
<dbReference type="GO" id="GO:0008482">
    <property type="term" value="F:sulfite oxidase activity"/>
    <property type="evidence" value="ECO:0007669"/>
    <property type="project" value="TreeGrafter"/>
</dbReference>
<dbReference type="SUPFAM" id="SSF81296">
    <property type="entry name" value="E set domains"/>
    <property type="match status" value="1"/>
</dbReference>
<dbReference type="GO" id="GO:0043546">
    <property type="term" value="F:molybdopterin cofactor binding"/>
    <property type="evidence" value="ECO:0007669"/>
    <property type="project" value="TreeGrafter"/>
</dbReference>
<accession>A0A1L7X0P8</accession>
<sequence length="361" mass="41012">MGTDTKFSTSHLTDVEDRDGHERRACLGLDPEGFFVRYPPPPHELTTFITSDSQLFHTIHMGGAIVDFDKYTIIIDGLVKNPLSISFSQLKQLPSKTITAFHECYGSPLKPPTTNVWRIGNLNWTGVPLKQIFEFAQPLSEAKFVWSDGLDYGSFGGVTADRYQKDLPIEKAMSDEVMLAYEMNGEPLSRKRGGPVRLVVPGWFGTNMVKWICRISLQPERSKGLFTTKFYNELDPRSSLGEIRPVWGVEPNLMIVCPAQGVKVKRGEVEIWGWAWSEDGVVNVEILLSEEMKWRKAKVEPREGFSWQRFSCSVTIKRGTYHLMARATSALGQQQPISDRRNHCHAVEFEVEAPMFYPETF</sequence>
<dbReference type="AlphaFoldDB" id="A0A1L7X0P8"/>
<dbReference type="STRING" id="576137.A0A1L7X0P8"/>
<dbReference type="PRINTS" id="PR00407">
    <property type="entry name" value="EUMOPTERIN"/>
</dbReference>
<organism evidence="2 3">
    <name type="scientific">Phialocephala subalpina</name>
    <dbReference type="NCBI Taxonomy" id="576137"/>
    <lineage>
        <taxon>Eukaryota</taxon>
        <taxon>Fungi</taxon>
        <taxon>Dikarya</taxon>
        <taxon>Ascomycota</taxon>
        <taxon>Pezizomycotina</taxon>
        <taxon>Leotiomycetes</taxon>
        <taxon>Helotiales</taxon>
        <taxon>Mollisiaceae</taxon>
        <taxon>Phialocephala</taxon>
        <taxon>Phialocephala fortinii species complex</taxon>
    </lineage>
</organism>